<evidence type="ECO:0000313" key="3">
    <source>
        <dbReference type="Proteomes" id="UP000007800"/>
    </source>
</evidence>
<dbReference type="GeneID" id="9062289"/>
<proteinExistence type="predicted"/>
<protein>
    <submittedName>
        <fullName evidence="2">Uncharacterized protein</fullName>
    </submittedName>
</protein>
<dbReference type="AlphaFoldDB" id="C5KDK8"/>
<reference evidence="2 3" key="1">
    <citation type="submission" date="2008-07" db="EMBL/GenBank/DDBJ databases">
        <authorList>
            <person name="El-Sayed N."/>
            <person name="Caler E."/>
            <person name="Inman J."/>
            <person name="Amedeo P."/>
            <person name="Hass B."/>
            <person name="Wortman J."/>
        </authorList>
    </citation>
    <scope>NUCLEOTIDE SEQUENCE [LARGE SCALE GENOMIC DNA]</scope>
    <source>
        <strain evidence="3">ATCC 50983 / TXsc</strain>
    </source>
</reference>
<dbReference type="EMBL" id="GG672124">
    <property type="protein sequence ID" value="EER17311.1"/>
    <property type="molecule type" value="Genomic_DNA"/>
</dbReference>
<feature type="compositionally biased region" description="Acidic residues" evidence="1">
    <location>
        <begin position="109"/>
        <end position="123"/>
    </location>
</feature>
<feature type="region of interest" description="Disordered" evidence="1">
    <location>
        <begin position="99"/>
        <end position="125"/>
    </location>
</feature>
<evidence type="ECO:0000313" key="2">
    <source>
        <dbReference type="EMBL" id="EER17311.1"/>
    </source>
</evidence>
<dbReference type="OrthoDB" id="445301at2759"/>
<sequence length="232" mass="26647">MFYSSQVPQCKYVLSKLRDSGVVVDKPRILDVSVNPLNERLWRQASHILCGHGKLTLPIIYDPMSGYALCGDPDILSLILWSRGYQQAMPNRFIKHFRGSGQRRRRHEEDDDDGEEYNDLGPDDIEKRSAIQPTEIEEHSLLPGLASFGLDNLTMYEQSLRRYSNNEDDENGIYGVKTYQFTKVDGINGMQPNQDWPNAYIIEARRSGISHIQVVDVWESVMKQARNGRIDQ</sequence>
<evidence type="ECO:0000256" key="1">
    <source>
        <dbReference type="SAM" id="MobiDB-lite"/>
    </source>
</evidence>
<gene>
    <name evidence="2" type="ORF">Pmar_PMAR022247</name>
</gene>
<organism evidence="3">
    <name type="scientific">Perkinsus marinus (strain ATCC 50983 / TXsc)</name>
    <dbReference type="NCBI Taxonomy" id="423536"/>
    <lineage>
        <taxon>Eukaryota</taxon>
        <taxon>Sar</taxon>
        <taxon>Alveolata</taxon>
        <taxon>Perkinsozoa</taxon>
        <taxon>Perkinsea</taxon>
        <taxon>Perkinsida</taxon>
        <taxon>Perkinsidae</taxon>
        <taxon>Perkinsus</taxon>
    </lineage>
</organism>
<dbReference type="Proteomes" id="UP000007800">
    <property type="component" value="Unassembled WGS sequence"/>
</dbReference>
<dbReference type="RefSeq" id="XP_002785515.1">
    <property type="nucleotide sequence ID" value="XM_002785469.1"/>
</dbReference>
<accession>C5KDK8</accession>
<dbReference type="InParanoid" id="C5KDK8"/>
<name>C5KDK8_PERM5</name>
<keyword evidence="3" id="KW-1185">Reference proteome</keyword>